<evidence type="ECO:0000256" key="1">
    <source>
        <dbReference type="SAM" id="MobiDB-lite"/>
    </source>
</evidence>
<dbReference type="Proteomes" id="UP001327560">
    <property type="component" value="Chromosome 7"/>
</dbReference>
<evidence type="ECO:0000313" key="2">
    <source>
        <dbReference type="EMBL" id="WOL14926.1"/>
    </source>
</evidence>
<feature type="region of interest" description="Disordered" evidence="1">
    <location>
        <begin position="1"/>
        <end position="42"/>
    </location>
</feature>
<keyword evidence="3" id="KW-1185">Reference proteome</keyword>
<dbReference type="EMBL" id="CP136896">
    <property type="protein sequence ID" value="WOL14926.1"/>
    <property type="molecule type" value="Genomic_DNA"/>
</dbReference>
<reference evidence="2 3" key="1">
    <citation type="submission" date="2023-10" db="EMBL/GenBank/DDBJ databases">
        <title>Chromosome-scale genome assembly provides insights into flower coloration mechanisms of Canna indica.</title>
        <authorList>
            <person name="Li C."/>
        </authorList>
    </citation>
    <scope>NUCLEOTIDE SEQUENCE [LARGE SCALE GENOMIC DNA]</scope>
    <source>
        <tissue evidence="2">Flower</tissue>
    </source>
</reference>
<gene>
    <name evidence="2" type="ORF">Cni_G23707</name>
</gene>
<protein>
    <submittedName>
        <fullName evidence="2">Uncharacterized protein</fullName>
    </submittedName>
</protein>
<organism evidence="2 3">
    <name type="scientific">Canna indica</name>
    <name type="common">Indian-shot</name>
    <dbReference type="NCBI Taxonomy" id="4628"/>
    <lineage>
        <taxon>Eukaryota</taxon>
        <taxon>Viridiplantae</taxon>
        <taxon>Streptophyta</taxon>
        <taxon>Embryophyta</taxon>
        <taxon>Tracheophyta</taxon>
        <taxon>Spermatophyta</taxon>
        <taxon>Magnoliopsida</taxon>
        <taxon>Liliopsida</taxon>
        <taxon>Zingiberales</taxon>
        <taxon>Cannaceae</taxon>
        <taxon>Canna</taxon>
    </lineage>
</organism>
<dbReference type="AlphaFoldDB" id="A0AAQ3QMR8"/>
<accession>A0AAQ3QMR8</accession>
<name>A0AAQ3QMR8_9LILI</name>
<sequence>MKGAKPSPSIAELEAVSPLAEPPSSPPRGHFNGVLPPISSTSSKEALPDDLCWMMNTLKNESSQILNAPTADADVKSQGSETRRHIAKHKERKPIYLTESPYFGSYVHYGARDFYRPPSLSTSESFKHVSHCALRNCNAQNKLCDTSRHRFCVYSIRMMKGTIWETRISPLEVNGGKVHSTIEGASLNYQ</sequence>
<proteinExistence type="predicted"/>
<evidence type="ECO:0000313" key="3">
    <source>
        <dbReference type="Proteomes" id="UP001327560"/>
    </source>
</evidence>